<proteinExistence type="predicted"/>
<dbReference type="Proteomes" id="UP000237000">
    <property type="component" value="Unassembled WGS sequence"/>
</dbReference>
<dbReference type="InParanoid" id="A0A2P5FLT9"/>
<evidence type="ECO:0000313" key="1">
    <source>
        <dbReference type="EMBL" id="PON98768.1"/>
    </source>
</evidence>
<dbReference type="AlphaFoldDB" id="A0A2P5FLT9"/>
<dbReference type="EMBL" id="JXTC01000022">
    <property type="protein sequence ID" value="PON98768.1"/>
    <property type="molecule type" value="Genomic_DNA"/>
</dbReference>
<protein>
    <submittedName>
        <fullName evidence="1">Uncharacterized protein</fullName>
    </submittedName>
</protein>
<name>A0A2P5FLT9_TREOI</name>
<gene>
    <name evidence="1" type="ORF">TorRG33x02_053830</name>
</gene>
<evidence type="ECO:0000313" key="2">
    <source>
        <dbReference type="Proteomes" id="UP000237000"/>
    </source>
</evidence>
<organism evidence="1 2">
    <name type="scientific">Trema orientale</name>
    <name type="common">Charcoal tree</name>
    <name type="synonym">Celtis orientalis</name>
    <dbReference type="NCBI Taxonomy" id="63057"/>
    <lineage>
        <taxon>Eukaryota</taxon>
        <taxon>Viridiplantae</taxon>
        <taxon>Streptophyta</taxon>
        <taxon>Embryophyta</taxon>
        <taxon>Tracheophyta</taxon>
        <taxon>Spermatophyta</taxon>
        <taxon>Magnoliopsida</taxon>
        <taxon>eudicotyledons</taxon>
        <taxon>Gunneridae</taxon>
        <taxon>Pentapetalae</taxon>
        <taxon>rosids</taxon>
        <taxon>fabids</taxon>
        <taxon>Rosales</taxon>
        <taxon>Cannabaceae</taxon>
        <taxon>Trema</taxon>
    </lineage>
</organism>
<keyword evidence="2" id="KW-1185">Reference proteome</keyword>
<reference evidence="2" key="1">
    <citation type="submission" date="2016-06" db="EMBL/GenBank/DDBJ databases">
        <title>Parallel loss of symbiosis genes in relatives of nitrogen-fixing non-legume Parasponia.</title>
        <authorList>
            <person name="Van Velzen R."/>
            <person name="Holmer R."/>
            <person name="Bu F."/>
            <person name="Rutten L."/>
            <person name="Van Zeijl A."/>
            <person name="Liu W."/>
            <person name="Santuari L."/>
            <person name="Cao Q."/>
            <person name="Sharma T."/>
            <person name="Shen D."/>
            <person name="Roswanjaya Y."/>
            <person name="Wardhani T."/>
            <person name="Kalhor M.S."/>
            <person name="Jansen J."/>
            <person name="Van den Hoogen J."/>
            <person name="Gungor B."/>
            <person name="Hartog M."/>
            <person name="Hontelez J."/>
            <person name="Verver J."/>
            <person name="Yang W.-C."/>
            <person name="Schijlen E."/>
            <person name="Repin R."/>
            <person name="Schilthuizen M."/>
            <person name="Schranz E."/>
            <person name="Heidstra R."/>
            <person name="Miyata K."/>
            <person name="Fedorova E."/>
            <person name="Kohlen W."/>
            <person name="Bisseling T."/>
            <person name="Smit S."/>
            <person name="Geurts R."/>
        </authorList>
    </citation>
    <scope>NUCLEOTIDE SEQUENCE [LARGE SCALE GENOMIC DNA]</scope>
    <source>
        <strain evidence="2">cv. RG33-2</strain>
    </source>
</reference>
<sequence length="45" mass="5258">MLMNCSTACSARNYNMVCRLTGFQMHHEVIFLVYLVRLNELFSSN</sequence>
<comment type="caution">
    <text evidence="1">The sequence shown here is derived from an EMBL/GenBank/DDBJ whole genome shotgun (WGS) entry which is preliminary data.</text>
</comment>
<accession>A0A2P5FLT9</accession>